<dbReference type="PANTHER" id="PTHR24305">
    <property type="entry name" value="CYTOCHROME P450"/>
    <property type="match status" value="1"/>
</dbReference>
<evidence type="ECO:0000256" key="4">
    <source>
        <dbReference type="ARBA" id="ARBA00022723"/>
    </source>
</evidence>
<evidence type="ECO:0000256" key="3">
    <source>
        <dbReference type="ARBA" id="ARBA00022617"/>
    </source>
</evidence>
<dbReference type="InterPro" id="IPR036396">
    <property type="entry name" value="Cyt_P450_sf"/>
</dbReference>
<name>A0AAI9EB79_9PEZI</name>
<dbReference type="SUPFAM" id="SSF48264">
    <property type="entry name" value="Cytochrome P450"/>
    <property type="match status" value="1"/>
</dbReference>
<evidence type="ECO:0000313" key="8">
    <source>
        <dbReference type="EMBL" id="CAK4031641.1"/>
    </source>
</evidence>
<feature type="transmembrane region" description="Helical" evidence="7">
    <location>
        <begin position="16"/>
        <end position="36"/>
    </location>
</feature>
<dbReference type="Pfam" id="PF00067">
    <property type="entry name" value="p450"/>
    <property type="match status" value="1"/>
</dbReference>
<dbReference type="GO" id="GO:0016705">
    <property type="term" value="F:oxidoreductase activity, acting on paired donors, with incorporation or reduction of molecular oxygen"/>
    <property type="evidence" value="ECO:0007669"/>
    <property type="project" value="InterPro"/>
</dbReference>
<keyword evidence="5 6" id="KW-0408">Iron</keyword>
<dbReference type="EMBL" id="CAVMBE010000051">
    <property type="protein sequence ID" value="CAK4031641.1"/>
    <property type="molecule type" value="Genomic_DNA"/>
</dbReference>
<evidence type="ECO:0000313" key="9">
    <source>
        <dbReference type="Proteomes" id="UP001296104"/>
    </source>
</evidence>
<keyword evidence="4 6" id="KW-0479">Metal-binding</keyword>
<dbReference type="PANTHER" id="PTHR24305:SF210">
    <property type="entry name" value="CYTOCHROME P450 MONOOXYGENASE ASQL-RELATED"/>
    <property type="match status" value="1"/>
</dbReference>
<organism evidence="8 9">
    <name type="scientific">Lecanosticta acicola</name>
    <dbReference type="NCBI Taxonomy" id="111012"/>
    <lineage>
        <taxon>Eukaryota</taxon>
        <taxon>Fungi</taxon>
        <taxon>Dikarya</taxon>
        <taxon>Ascomycota</taxon>
        <taxon>Pezizomycotina</taxon>
        <taxon>Dothideomycetes</taxon>
        <taxon>Dothideomycetidae</taxon>
        <taxon>Mycosphaerellales</taxon>
        <taxon>Mycosphaerellaceae</taxon>
        <taxon>Lecanosticta</taxon>
    </lineage>
</organism>
<keyword evidence="9" id="KW-1185">Reference proteome</keyword>
<feature type="binding site" description="axial binding residue" evidence="6">
    <location>
        <position position="453"/>
    </location>
    <ligand>
        <name>heme</name>
        <dbReference type="ChEBI" id="CHEBI:30413"/>
    </ligand>
    <ligandPart>
        <name>Fe</name>
        <dbReference type="ChEBI" id="CHEBI:18248"/>
    </ligandPart>
</feature>
<protein>
    <submittedName>
        <fullName evidence="8">Versicolorin B desaturase</fullName>
    </submittedName>
</protein>
<dbReference type="GO" id="GO:0005506">
    <property type="term" value="F:iron ion binding"/>
    <property type="evidence" value="ECO:0007669"/>
    <property type="project" value="InterPro"/>
</dbReference>
<evidence type="ECO:0000256" key="6">
    <source>
        <dbReference type="PIRSR" id="PIRSR602401-1"/>
    </source>
</evidence>
<dbReference type="Gene3D" id="1.10.630.10">
    <property type="entry name" value="Cytochrome P450"/>
    <property type="match status" value="1"/>
</dbReference>
<dbReference type="AlphaFoldDB" id="A0AAI9EB79"/>
<dbReference type="PRINTS" id="PR00385">
    <property type="entry name" value="P450"/>
</dbReference>
<dbReference type="GO" id="GO:0004497">
    <property type="term" value="F:monooxygenase activity"/>
    <property type="evidence" value="ECO:0007669"/>
    <property type="project" value="InterPro"/>
</dbReference>
<dbReference type="GO" id="GO:0020037">
    <property type="term" value="F:heme binding"/>
    <property type="evidence" value="ECO:0007669"/>
    <property type="project" value="InterPro"/>
</dbReference>
<reference evidence="8" key="1">
    <citation type="submission" date="2023-11" db="EMBL/GenBank/DDBJ databases">
        <authorList>
            <person name="Alioto T."/>
            <person name="Alioto T."/>
            <person name="Gomez Garrido J."/>
        </authorList>
    </citation>
    <scope>NUCLEOTIDE SEQUENCE</scope>
</reference>
<dbReference type="InterPro" id="IPR002401">
    <property type="entry name" value="Cyt_P450_E_grp-I"/>
</dbReference>
<dbReference type="CDD" id="cd11058">
    <property type="entry name" value="CYP60B-like"/>
    <property type="match status" value="1"/>
</dbReference>
<keyword evidence="7" id="KW-1133">Transmembrane helix</keyword>
<comment type="caution">
    <text evidence="8">The sequence shown here is derived from an EMBL/GenBank/DDBJ whole genome shotgun (WGS) entry which is preliminary data.</text>
</comment>
<comment type="similarity">
    <text evidence="2">Belongs to the cytochrome P450 family.</text>
</comment>
<dbReference type="InterPro" id="IPR050121">
    <property type="entry name" value="Cytochrome_P450_monoxygenase"/>
</dbReference>
<dbReference type="InterPro" id="IPR001128">
    <property type="entry name" value="Cyt_P450"/>
</dbReference>
<keyword evidence="3 6" id="KW-0349">Heme</keyword>
<evidence type="ECO:0000256" key="7">
    <source>
        <dbReference type="SAM" id="Phobius"/>
    </source>
</evidence>
<comment type="cofactor">
    <cofactor evidence="1 6">
        <name>heme</name>
        <dbReference type="ChEBI" id="CHEBI:30413"/>
    </cofactor>
</comment>
<dbReference type="PRINTS" id="PR00463">
    <property type="entry name" value="EP450I"/>
</dbReference>
<evidence type="ECO:0000256" key="2">
    <source>
        <dbReference type="ARBA" id="ARBA00010617"/>
    </source>
</evidence>
<keyword evidence="7" id="KW-0812">Transmembrane</keyword>
<dbReference type="Proteomes" id="UP001296104">
    <property type="component" value="Unassembled WGS sequence"/>
</dbReference>
<proteinExistence type="inferred from homology"/>
<evidence type="ECO:0000256" key="1">
    <source>
        <dbReference type="ARBA" id="ARBA00001971"/>
    </source>
</evidence>
<keyword evidence="7" id="KW-0472">Membrane</keyword>
<sequence>MAIMAADTNTDAVRNVLRLSTIFSLLGFVTLIVYILSRAAYNILFHPLRSYPGPLSWTLSSIPLDYHTWRGTANRQILRLHQEHGPVVRLSPNELSYADAQIWKDVWAARNPEFPKRRTPMPPNGSYSILNAPKDHHARFRRLLAHAFSERGLRDQEPRIKQYVDLLVERLQEVARTGQSTDIVDWYTRTVFDVIGDLAWGGSFDGVRNRSTHDWIPAILANVKYVLQGSILSRWHLDRLKTYLLDQKVVEQRMKNYSLSTEKTKRRAQYGGEPRGDFFDRVLIKSADDNKTGEGMSLDEMVNNTSVLVLGGAETSATTLSGTTWLLLNNPAAMEKLQQEIRSAFKSSDDIDLFSVNRLSYMLAVLDETMRMYSPVPDPAQRVVPAGGGAINGKYLPEGTVIHGHSYAAGYLESNFHRPNDFVPERWLSDAPPEFADDNKGAFQPFAAGNRNCIGKNLAYADMRLILAKVLYSFDLELDREQNRGDWMEEQKAYAVWFKGSLHVKLTPAKH</sequence>
<gene>
    <name evidence="8" type="ORF">LECACI_7A006799</name>
</gene>
<evidence type="ECO:0000256" key="5">
    <source>
        <dbReference type="ARBA" id="ARBA00023004"/>
    </source>
</evidence>
<accession>A0AAI9EB79</accession>